<dbReference type="InterPro" id="IPR038765">
    <property type="entry name" value="Papain-like_cys_pep_sf"/>
</dbReference>
<dbReference type="AlphaFoldDB" id="A0A7X1ZC04"/>
<dbReference type="Gene3D" id="3.10.620.30">
    <property type="match status" value="1"/>
</dbReference>
<reference evidence="3 4" key="1">
    <citation type="submission" date="2019-10" db="EMBL/GenBank/DDBJ databases">
        <title>Draft whole-genome sequence of the purple nonsulfur photosynthetic bacterium Roseospira navarrensis DSM 15114.</title>
        <authorList>
            <person name="Kyndt J.A."/>
            <person name="Meyer T.E."/>
        </authorList>
    </citation>
    <scope>NUCLEOTIDE SEQUENCE [LARGE SCALE GENOMIC DNA]</scope>
    <source>
        <strain evidence="3 4">DSM 15114</strain>
    </source>
</reference>
<protein>
    <recommendedName>
        <fullName evidence="5">Transglutaminase</fullName>
    </recommendedName>
</protein>
<proteinExistence type="predicted"/>
<sequence length="252" mass="27777">MHGSDVPYPAGSIHGPIRARGVEPHEPRVPDVTLARAALTAALALAVILAIGLGSALPLGGALAAPDGRVFGRDGKLFTNFRPIPQWSTLVQRYRQEQDKNARCLSGGGGASCPYSDWRALIERLRGADPMTQVREVNRFANHWDYITDPVNWGRPDYWATPGEFFAKAGDCEDYAIVKFMSLRALGFDNDTLKLVAVQDLNLGIGHAVTVVSLGGRDYLMDNQITQVIDAGTVRHYKPVFAANERMWWLYR</sequence>
<dbReference type="PANTHER" id="PTHR39327:SF1">
    <property type="entry name" value="BLR5470 PROTEIN"/>
    <property type="match status" value="1"/>
</dbReference>
<organism evidence="3 4">
    <name type="scientific">Roseospira navarrensis</name>
    <dbReference type="NCBI Taxonomy" id="140058"/>
    <lineage>
        <taxon>Bacteria</taxon>
        <taxon>Pseudomonadati</taxon>
        <taxon>Pseudomonadota</taxon>
        <taxon>Alphaproteobacteria</taxon>
        <taxon>Rhodospirillales</taxon>
        <taxon>Rhodospirillaceae</taxon>
        <taxon>Roseospira</taxon>
    </lineage>
</organism>
<dbReference type="OrthoDB" id="5401788at2"/>
<dbReference type="InterPro" id="IPR010319">
    <property type="entry name" value="Transglutaminase-like_Cys_pept"/>
</dbReference>
<evidence type="ECO:0000256" key="2">
    <source>
        <dbReference type="SAM" id="Phobius"/>
    </source>
</evidence>
<comment type="caution">
    <text evidence="3">The sequence shown here is derived from an EMBL/GenBank/DDBJ whole genome shotgun (WGS) entry which is preliminary data.</text>
</comment>
<keyword evidence="2" id="KW-1133">Transmembrane helix</keyword>
<dbReference type="SUPFAM" id="SSF54001">
    <property type="entry name" value="Cysteine proteinases"/>
    <property type="match status" value="1"/>
</dbReference>
<keyword evidence="4" id="KW-1185">Reference proteome</keyword>
<accession>A0A7X1ZC04</accession>
<keyword evidence="2" id="KW-0812">Transmembrane</keyword>
<evidence type="ECO:0000256" key="1">
    <source>
        <dbReference type="SAM" id="MobiDB-lite"/>
    </source>
</evidence>
<evidence type="ECO:0000313" key="4">
    <source>
        <dbReference type="Proteomes" id="UP000434582"/>
    </source>
</evidence>
<name>A0A7X1ZC04_9PROT</name>
<feature type="region of interest" description="Disordered" evidence="1">
    <location>
        <begin position="1"/>
        <end position="24"/>
    </location>
</feature>
<evidence type="ECO:0000313" key="3">
    <source>
        <dbReference type="EMBL" id="MQX35562.1"/>
    </source>
</evidence>
<dbReference type="Pfam" id="PF06035">
    <property type="entry name" value="Peptidase_C93"/>
    <property type="match status" value="1"/>
</dbReference>
<dbReference type="PANTHER" id="PTHR39327">
    <property type="match status" value="1"/>
</dbReference>
<dbReference type="Proteomes" id="UP000434582">
    <property type="component" value="Unassembled WGS sequence"/>
</dbReference>
<gene>
    <name evidence="3" type="ORF">GHC57_03430</name>
</gene>
<evidence type="ECO:0008006" key="5">
    <source>
        <dbReference type="Google" id="ProtNLM"/>
    </source>
</evidence>
<dbReference type="EMBL" id="WIVE01000005">
    <property type="protein sequence ID" value="MQX35562.1"/>
    <property type="molecule type" value="Genomic_DNA"/>
</dbReference>
<keyword evidence="2" id="KW-0472">Membrane</keyword>
<feature type="transmembrane region" description="Helical" evidence="2">
    <location>
        <begin position="37"/>
        <end position="59"/>
    </location>
</feature>